<dbReference type="AlphaFoldDB" id="A0A640ML52"/>
<reference evidence="9" key="1">
    <citation type="submission" date="2019-12" db="EMBL/GenBank/DDBJ databases">
        <title>Epidemiological and comparative genomic analysis of Bacillus anthracis isolated from northern Vietnam.</title>
        <authorList>
            <person name="Hoang T.T.H."/>
            <person name="Dang D.A."/>
            <person name="Pham M.H."/>
            <person name="Luong M.H."/>
            <person name="Tran N.D."/>
            <person name="Nguyen T.H."/>
            <person name="Nguyen T.T."/>
            <person name="Inoue S."/>
            <person name="Morikawa S."/>
            <person name="Okutani A."/>
        </authorList>
    </citation>
    <scope>NUCLEOTIDE SEQUENCE</scope>
    <source>
        <strain evidence="9">QuyetLC</strain>
    </source>
</reference>
<evidence type="ECO:0000256" key="2">
    <source>
        <dbReference type="ARBA" id="ARBA00022512"/>
    </source>
</evidence>
<keyword evidence="7" id="KW-0812">Transmembrane</keyword>
<feature type="transmembrane region" description="Helical" evidence="7">
    <location>
        <begin position="64"/>
        <end position="82"/>
    </location>
</feature>
<reference evidence="9" key="2">
    <citation type="submission" date="2019-12" db="EMBL/GenBank/DDBJ databases">
        <authorList>
            <person name="Hoang T.H.H."/>
            <person name="Okutani A."/>
        </authorList>
    </citation>
    <scope>NUCLEOTIDE SEQUENCE</scope>
    <source>
        <strain evidence="9">QuyetLC</strain>
    </source>
</reference>
<feature type="region of interest" description="Disordered" evidence="6">
    <location>
        <begin position="1"/>
        <end position="57"/>
    </location>
</feature>
<dbReference type="Pfam" id="PF00746">
    <property type="entry name" value="Gram_pos_anchor"/>
    <property type="match status" value="1"/>
</dbReference>
<evidence type="ECO:0000313" key="9">
    <source>
        <dbReference type="EMBL" id="GEU14572.1"/>
    </source>
</evidence>
<comment type="caution">
    <text evidence="9">The sequence shown here is derived from an EMBL/GenBank/DDBJ whole genome shotgun (WGS) entry which is preliminary data.</text>
</comment>
<feature type="compositionally biased region" description="Basic and acidic residues" evidence="6">
    <location>
        <begin position="1"/>
        <end position="19"/>
    </location>
</feature>
<keyword evidence="7" id="KW-1133">Transmembrane helix</keyword>
<keyword evidence="7" id="KW-0472">Membrane</keyword>
<evidence type="ECO:0000256" key="7">
    <source>
        <dbReference type="SAM" id="Phobius"/>
    </source>
</evidence>
<gene>
    <name evidence="9" type="ORF">QuyetLC_27920</name>
</gene>
<comment type="subcellular location">
    <subcellularLocation>
        <location evidence="1">Secreted</location>
        <location evidence="1">Cell wall</location>
        <topology evidence="1">Peptidoglycan-anchor</topology>
    </subcellularLocation>
</comment>
<evidence type="ECO:0000256" key="5">
    <source>
        <dbReference type="ARBA" id="ARBA00023088"/>
    </source>
</evidence>
<keyword evidence="2" id="KW-0134">Cell wall</keyword>
<sequence>KENGEIIKHIVKNKKEEKASFPSKPNKPTPNGEVKPSADVKPMQQPSTHNEVRLPATGGVSNQFTSLFVLGISFIIAGAYVLRMKNRKEM</sequence>
<dbReference type="EMBL" id="BLEY01000029">
    <property type="protein sequence ID" value="GEU14572.1"/>
    <property type="molecule type" value="Genomic_DNA"/>
</dbReference>
<evidence type="ECO:0000256" key="1">
    <source>
        <dbReference type="ARBA" id="ARBA00004168"/>
    </source>
</evidence>
<evidence type="ECO:0000256" key="6">
    <source>
        <dbReference type="SAM" id="MobiDB-lite"/>
    </source>
</evidence>
<feature type="domain" description="Gram-positive cocci surface proteins LPxTG" evidence="8">
    <location>
        <begin position="48"/>
        <end position="89"/>
    </location>
</feature>
<dbReference type="NCBIfam" id="TIGR01167">
    <property type="entry name" value="LPXTG_anchor"/>
    <property type="match status" value="1"/>
</dbReference>
<evidence type="ECO:0000256" key="3">
    <source>
        <dbReference type="ARBA" id="ARBA00022525"/>
    </source>
</evidence>
<keyword evidence="5" id="KW-0572">Peptidoglycan-anchor</keyword>
<feature type="non-terminal residue" evidence="9">
    <location>
        <position position="1"/>
    </location>
</feature>
<keyword evidence="4" id="KW-0732">Signal</keyword>
<organism evidence="9">
    <name type="scientific">Bacillus anthracis</name>
    <name type="common">anthrax bacterium</name>
    <dbReference type="NCBI Taxonomy" id="1392"/>
    <lineage>
        <taxon>Bacteria</taxon>
        <taxon>Bacillati</taxon>
        <taxon>Bacillota</taxon>
        <taxon>Bacilli</taxon>
        <taxon>Bacillales</taxon>
        <taxon>Bacillaceae</taxon>
        <taxon>Bacillus</taxon>
        <taxon>Bacillus cereus group</taxon>
    </lineage>
</organism>
<name>A0A640ML52_BACAN</name>
<accession>A0A640ML52</accession>
<protein>
    <recommendedName>
        <fullName evidence="8">Gram-positive cocci surface proteins LPxTG domain-containing protein</fullName>
    </recommendedName>
</protein>
<evidence type="ECO:0000256" key="4">
    <source>
        <dbReference type="ARBA" id="ARBA00022729"/>
    </source>
</evidence>
<keyword evidence="3" id="KW-0964">Secreted</keyword>
<proteinExistence type="predicted"/>
<dbReference type="InterPro" id="IPR019931">
    <property type="entry name" value="LPXTG_anchor"/>
</dbReference>
<evidence type="ECO:0000259" key="8">
    <source>
        <dbReference type="Pfam" id="PF00746"/>
    </source>
</evidence>